<keyword evidence="1" id="KW-1133">Transmembrane helix</keyword>
<protein>
    <submittedName>
        <fullName evidence="3">Toprim domain-containing protein</fullName>
    </submittedName>
</protein>
<reference evidence="3" key="1">
    <citation type="submission" date="2024-06" db="EMBL/GenBank/DDBJ databases">
        <title>Diversity, functionality, and evolutionary history of bacterial symbionts in false click beetles (Coleoptera, Throscidae).</title>
        <authorList>
            <person name="Wierz J.C."/>
            <person name="Malm H."/>
            <person name="Kaltenpoth M."/>
            <person name="Engl T."/>
        </authorList>
    </citation>
    <scope>NUCLEOTIDE SEQUENCE</scope>
    <source>
        <strain evidence="3">Tder</strain>
    </source>
</reference>
<keyword evidence="1" id="KW-0472">Membrane</keyword>
<dbReference type="CDD" id="cd03364">
    <property type="entry name" value="TOPRIM_DnaG_primases"/>
    <property type="match status" value="1"/>
</dbReference>
<dbReference type="GO" id="GO:0005737">
    <property type="term" value="C:cytoplasm"/>
    <property type="evidence" value="ECO:0007669"/>
    <property type="project" value="TreeGrafter"/>
</dbReference>
<dbReference type="Gene3D" id="3.40.1360.10">
    <property type="match status" value="1"/>
</dbReference>
<dbReference type="PANTHER" id="PTHR30313:SF2">
    <property type="entry name" value="DNA PRIMASE"/>
    <property type="match status" value="1"/>
</dbReference>
<feature type="transmembrane region" description="Helical" evidence="1">
    <location>
        <begin position="318"/>
        <end position="338"/>
    </location>
</feature>
<proteinExistence type="predicted"/>
<dbReference type="SUPFAM" id="SSF56731">
    <property type="entry name" value="DNA primase core"/>
    <property type="match status" value="1"/>
</dbReference>
<keyword evidence="1" id="KW-0812">Transmembrane</keyword>
<dbReference type="InterPro" id="IPR050219">
    <property type="entry name" value="DnaG_primase"/>
</dbReference>
<dbReference type="Gene3D" id="3.90.980.10">
    <property type="entry name" value="DNA primase, catalytic core, N-terminal domain"/>
    <property type="match status" value="1"/>
</dbReference>
<evidence type="ECO:0000256" key="1">
    <source>
        <dbReference type="SAM" id="Phobius"/>
    </source>
</evidence>
<dbReference type="AlphaFoldDB" id="A0AAU7QRL8"/>
<dbReference type="EMBL" id="CP157895">
    <property type="protein sequence ID" value="XBT18459.1"/>
    <property type="molecule type" value="Genomic_DNA"/>
</dbReference>
<feature type="transmembrane region" description="Helical" evidence="1">
    <location>
        <begin position="350"/>
        <end position="371"/>
    </location>
</feature>
<dbReference type="Pfam" id="PF08275">
    <property type="entry name" value="DNAG_N"/>
    <property type="match status" value="1"/>
</dbReference>
<name>A0AAU7QRL8_9FLAO</name>
<accession>A0AAU7QRL8</accession>
<feature type="domain" description="Toprim" evidence="2">
    <location>
        <begin position="190"/>
        <end position="271"/>
    </location>
</feature>
<dbReference type="InterPro" id="IPR013264">
    <property type="entry name" value="DNAG_N"/>
</dbReference>
<evidence type="ECO:0000313" key="3">
    <source>
        <dbReference type="EMBL" id="XBT18459.1"/>
    </source>
</evidence>
<sequence>MYIKNYSFTKAIYYLDNKYHLNLFKDKYKFYNNYKKYYNLNNKIKKNKKKLKNLNFISNYYFNNNLNNNKIKLNYLIKIRKIPIKLIKKFELGYCDYNDKLFNFFKKKKYKNKLLLNNGFFIKKEKKIINILNNSITFPIHDIYGSILGFGARKFSGKIKYINSYNNYNFKKSNILYGIFYTYKYIKKHNYCFLTEGYIDLISLYKINIKNVISTLGTNLSQNQVNILKKITKNIIILYDGDKAGILAIKNIIKILLKNSFNIKIFLLKNNYDIDDYIINKHKNNYTNKLIKKKILKNCINILIFFKKIYKYNKIKNINLKLLIIIKIIKYINLINNYLLKYLYIKKTSILFNININILMLQLISLNKNVFFEKKSLSYKNNIYIDIINYKYNYIKNFYKKNILYIKKKKYIYKKFNIYKI</sequence>
<organism evidence="3">
    <name type="scientific">Candidatus Shikimatogenerans sp. Tder</name>
    <dbReference type="NCBI Taxonomy" id="3158566"/>
    <lineage>
        <taxon>Bacteria</taxon>
        <taxon>Pseudomonadati</taxon>
        <taxon>Bacteroidota</taxon>
        <taxon>Flavobacteriia</taxon>
        <taxon>Flavobacteriales</taxon>
        <taxon>Candidatus Shikimatogenerans</taxon>
    </lineage>
</organism>
<dbReference type="Pfam" id="PF13155">
    <property type="entry name" value="Toprim_2"/>
    <property type="match status" value="1"/>
</dbReference>
<dbReference type="PANTHER" id="PTHR30313">
    <property type="entry name" value="DNA PRIMASE"/>
    <property type="match status" value="1"/>
</dbReference>
<dbReference type="SMART" id="SM00493">
    <property type="entry name" value="TOPRIM"/>
    <property type="match status" value="1"/>
</dbReference>
<gene>
    <name evidence="3" type="ORF">ABNO82_00665</name>
</gene>
<dbReference type="InterPro" id="IPR037068">
    <property type="entry name" value="DNA_primase_core_N_sf"/>
</dbReference>
<dbReference type="PROSITE" id="PS50880">
    <property type="entry name" value="TOPRIM"/>
    <property type="match status" value="1"/>
</dbReference>
<dbReference type="GO" id="GO:0006269">
    <property type="term" value="P:DNA replication, synthesis of primer"/>
    <property type="evidence" value="ECO:0007669"/>
    <property type="project" value="TreeGrafter"/>
</dbReference>
<dbReference type="InterPro" id="IPR006171">
    <property type="entry name" value="TOPRIM_dom"/>
</dbReference>
<dbReference type="InterPro" id="IPR034151">
    <property type="entry name" value="TOPRIM_DnaG_bac"/>
</dbReference>
<evidence type="ECO:0000259" key="2">
    <source>
        <dbReference type="PROSITE" id="PS50880"/>
    </source>
</evidence>